<keyword evidence="4 9" id="KW-0375">Hydrogen ion transport</keyword>
<keyword evidence="2 9" id="KW-0813">Transport</keyword>
<keyword evidence="8 9" id="KW-0472">Membrane</keyword>
<comment type="caution">
    <text evidence="10">The sequence shown here is derived from an EMBL/GenBank/DDBJ whole genome shotgun (WGS) entry which is preliminary data.</text>
</comment>
<evidence type="ECO:0000256" key="8">
    <source>
        <dbReference type="ARBA" id="ARBA00023136"/>
    </source>
</evidence>
<evidence type="ECO:0000256" key="1">
    <source>
        <dbReference type="ARBA" id="ARBA00007479"/>
    </source>
</evidence>
<reference evidence="10 11" key="1">
    <citation type="journal article" date="2024" name="BMC Genomics">
        <title>De novo assembly and annotation of Popillia japonica's genome with initial clues to its potential as an invasive pest.</title>
        <authorList>
            <person name="Cucini C."/>
            <person name="Boschi S."/>
            <person name="Funari R."/>
            <person name="Cardaioli E."/>
            <person name="Iannotti N."/>
            <person name="Marturano G."/>
            <person name="Paoli F."/>
            <person name="Bruttini M."/>
            <person name="Carapelli A."/>
            <person name="Frati F."/>
            <person name="Nardi F."/>
        </authorList>
    </citation>
    <scope>NUCLEOTIDE SEQUENCE [LARGE SCALE GENOMIC DNA]</scope>
    <source>
        <strain evidence="10">DMR45628</strain>
    </source>
</reference>
<gene>
    <name evidence="10" type="ORF">QE152_g22444</name>
</gene>
<evidence type="ECO:0000256" key="3">
    <source>
        <dbReference type="ARBA" id="ARBA00022547"/>
    </source>
</evidence>
<keyword evidence="7 9" id="KW-0496">Mitochondrion</keyword>
<evidence type="ECO:0000256" key="6">
    <source>
        <dbReference type="ARBA" id="ARBA00023065"/>
    </source>
</evidence>
<keyword evidence="5 9" id="KW-0999">Mitochondrion inner membrane</keyword>
<evidence type="ECO:0000256" key="5">
    <source>
        <dbReference type="ARBA" id="ARBA00022792"/>
    </source>
</evidence>
<dbReference type="GO" id="GO:0046933">
    <property type="term" value="F:proton-transporting ATP synthase activity, rotational mechanism"/>
    <property type="evidence" value="ECO:0007669"/>
    <property type="project" value="TreeGrafter"/>
</dbReference>
<name>A0AAW1KKV8_POPJA</name>
<dbReference type="Gene3D" id="1.20.5.2210">
    <property type="match status" value="1"/>
</dbReference>
<sequence length="232" mass="27354">MSSKGLFKYSKYFPFVNNIVKHYSDGKIVKIDDKCYNPVLCPQDIKLEDTSKKYIRITRQEPGKVRLGFIPDEWFLFFQEKTGITGPYVFLVSISSFLISKEYYVMEHEYYSGLSIIVVLYYVTTRLGSQIGNLIDKGVDKYEFTISSSRKNLQKILEDSVAQENKLQESIAGQLMLQDAKKENVHLQLEAVFRERLITVYKDVKKRLDFQISKLYIERKIYHRNLIQWVLR</sequence>
<dbReference type="PANTHER" id="PTHR12733:SF3">
    <property type="entry name" value="ATP SYNTHASE F(0) COMPLEX SUBUNIT B1, MITOCHONDRIAL"/>
    <property type="match status" value="1"/>
</dbReference>
<evidence type="ECO:0000313" key="11">
    <source>
        <dbReference type="Proteomes" id="UP001458880"/>
    </source>
</evidence>
<evidence type="ECO:0000256" key="2">
    <source>
        <dbReference type="ARBA" id="ARBA00022448"/>
    </source>
</evidence>
<proteinExistence type="inferred from homology"/>
<comment type="function">
    <text evidence="9">Subunit b, of the mitochondrial membrane ATP synthase complex (F(1)F(0) ATP synthase or Complex V) that produces ATP from ADP in the presence of a proton gradient across the membrane which is generated by electron transport complexes of the respiratory chain. ATP synthase complex consist of a soluble F(1) head domain - the catalytic core - and a membrane F(1) domain - the membrane proton channel. These two domains are linked by a central stalk rotating inside the F(1) region and a stationary peripheral stalk. During catalysis, ATP synthesis in the catalytic domain of F(1) is coupled via a rotary mechanism of the central stalk subunits to proton translocation. In vivo, can only synthesize ATP although its ATP hydrolase activity can be activated artificially in vitro. Part of the complex F(0) domain. Part of the complex F(0) domain and the peripheric stalk, which acts as a stator to hold the catalytic alpha(3)beta(3) subcomplex and subunit a/ATP6 static relative to the rotary elements.</text>
</comment>
<keyword evidence="6 9" id="KW-0406">Ion transport</keyword>
<comment type="subcellular location">
    <subcellularLocation>
        <location evidence="9">Mitochondrion</location>
    </subcellularLocation>
    <subcellularLocation>
        <location evidence="9">Mitochondrion inner membrane</location>
    </subcellularLocation>
</comment>
<comment type="subunit">
    <text evidence="9">F-type ATPases have 2 components, CF(1) - the catalytic core - and CF(0) - the membrane proton channel. CF(1) and CF(0) have multiple subunits.</text>
</comment>
<accession>A0AAW1KKV8</accession>
<dbReference type="EMBL" id="JASPKY010000216">
    <property type="protein sequence ID" value="KAK9719825.1"/>
    <property type="molecule type" value="Genomic_DNA"/>
</dbReference>
<evidence type="ECO:0000313" key="10">
    <source>
        <dbReference type="EMBL" id="KAK9719825.1"/>
    </source>
</evidence>
<dbReference type="SUPFAM" id="SSF161060">
    <property type="entry name" value="ATP synthase B chain-like"/>
    <property type="match status" value="1"/>
</dbReference>
<dbReference type="GO" id="GO:0045259">
    <property type="term" value="C:proton-transporting ATP synthase complex"/>
    <property type="evidence" value="ECO:0007669"/>
    <property type="project" value="UniProtKB-KW"/>
</dbReference>
<dbReference type="PANTHER" id="PTHR12733">
    <property type="entry name" value="MITOCHONDRIAL ATP SYNTHASE B CHAIN"/>
    <property type="match status" value="1"/>
</dbReference>
<dbReference type="Pfam" id="PF05405">
    <property type="entry name" value="Mt_ATP-synt_B"/>
    <property type="match status" value="1"/>
</dbReference>
<comment type="similarity">
    <text evidence="1 9">Belongs to the eukaryotic ATPase B chain family.</text>
</comment>
<evidence type="ECO:0000256" key="9">
    <source>
        <dbReference type="RuleBase" id="RU368017"/>
    </source>
</evidence>
<keyword evidence="11" id="KW-1185">Reference proteome</keyword>
<dbReference type="GO" id="GO:0005743">
    <property type="term" value="C:mitochondrial inner membrane"/>
    <property type="evidence" value="ECO:0007669"/>
    <property type="project" value="UniProtKB-SubCell"/>
</dbReference>
<evidence type="ECO:0000256" key="4">
    <source>
        <dbReference type="ARBA" id="ARBA00022781"/>
    </source>
</evidence>
<protein>
    <recommendedName>
        <fullName evidence="9">ATP synthase subunit b</fullName>
    </recommendedName>
</protein>
<dbReference type="InterPro" id="IPR008688">
    <property type="entry name" value="ATP_synth_Bsub_B/MI25"/>
</dbReference>
<dbReference type="AlphaFoldDB" id="A0AAW1KKV8"/>
<dbReference type="InterPro" id="IPR013837">
    <property type="entry name" value="ATP_synth_F0_suB"/>
</dbReference>
<dbReference type="Proteomes" id="UP001458880">
    <property type="component" value="Unassembled WGS sequence"/>
</dbReference>
<organism evidence="10 11">
    <name type="scientific">Popillia japonica</name>
    <name type="common">Japanese beetle</name>
    <dbReference type="NCBI Taxonomy" id="7064"/>
    <lineage>
        <taxon>Eukaryota</taxon>
        <taxon>Metazoa</taxon>
        <taxon>Ecdysozoa</taxon>
        <taxon>Arthropoda</taxon>
        <taxon>Hexapoda</taxon>
        <taxon>Insecta</taxon>
        <taxon>Pterygota</taxon>
        <taxon>Neoptera</taxon>
        <taxon>Endopterygota</taxon>
        <taxon>Coleoptera</taxon>
        <taxon>Polyphaga</taxon>
        <taxon>Scarabaeiformia</taxon>
        <taxon>Scarabaeidae</taxon>
        <taxon>Rutelinae</taxon>
        <taxon>Popillia</taxon>
    </lineage>
</organism>
<evidence type="ECO:0000256" key="7">
    <source>
        <dbReference type="ARBA" id="ARBA00023128"/>
    </source>
</evidence>
<keyword evidence="3 9" id="KW-0138">CF(0)</keyword>